<gene>
    <name evidence="1" type="ORF">EKO27_g8363</name>
</gene>
<evidence type="ECO:0000313" key="1">
    <source>
        <dbReference type="EMBL" id="RWA06735.1"/>
    </source>
</evidence>
<reference evidence="1 2" key="1">
    <citation type="submission" date="2018-12" db="EMBL/GenBank/DDBJ databases">
        <title>Draft genome sequence of Xylaria grammica IHI A82.</title>
        <authorList>
            <person name="Buettner E."/>
            <person name="Kellner H."/>
        </authorList>
    </citation>
    <scope>NUCLEOTIDE SEQUENCE [LARGE SCALE GENOMIC DNA]</scope>
    <source>
        <strain evidence="1 2">IHI A82</strain>
    </source>
</reference>
<evidence type="ECO:0000313" key="2">
    <source>
        <dbReference type="Proteomes" id="UP000286045"/>
    </source>
</evidence>
<dbReference type="Proteomes" id="UP000286045">
    <property type="component" value="Unassembled WGS sequence"/>
</dbReference>
<protein>
    <submittedName>
        <fullName evidence="1">Uncharacterized protein</fullName>
    </submittedName>
</protein>
<name>A0A439CX19_9PEZI</name>
<dbReference type="AlphaFoldDB" id="A0A439CX19"/>
<keyword evidence="2" id="KW-1185">Reference proteome</keyword>
<dbReference type="STRING" id="363999.A0A439CX19"/>
<sequence length="673" mass="79032">MYYGGPFGIKNQGVFSSGDEIDRFCLTEHQSSLALPGIPPWLLGVTQRTLRFSERGFVPGGHVRALSESEILRTVHRFIYNTECVEINEDSWFEFFKKPRWWDTVWYDPDPIVNSPWSIDKPIIWAQLRLIIELANRILRALINDRHPFMETLLYGRYSYWSDPAWQPAPCPEPHPRTKVLLSQEFLKKRWAAEHGNEPFPFDMSIIPVNRWGPRLEWLLRDLGWCFSTEEDEDKKAFLGMNIGSMIIVNIRDLKSLMRDEMTLAERCSTVFSVTVMILHELSKEAPPPPPTYMMPSYLVHLSFVLHIVIPYNWTSLTTLCMLLLGHAINCARLEYDTHPSLTTLPALANAVQDQFTFREPYIDFDAASEMGCAFEMAMFGGRFRAPQFWADDTIPRKSDNFFHRVDYFHTVIPFIGLEGRLVRRLPYIDQREDLKRQLSQGVLSPELADLIRNWEVRHWAWNEARRDWYPQLYQTWAKTAWNSREREYFYKFGEELKKGLLMFAVMPIRLARSTRKKPSVFITVSLDPSSENKNPSKSFRRHDTAKDFYPESMEASRFYDPFDRPGVPFPLGEFNHFDYLDQVQKVIRHYTKDGAATSKPWVTEIIRVEKNIRQRRLELVAAGLSANQFFSRWVDEVWDFQLPEYDPKEYRYNEKDDVWTEVGVEVSMDEGG</sequence>
<comment type="caution">
    <text evidence="1">The sequence shown here is derived from an EMBL/GenBank/DDBJ whole genome shotgun (WGS) entry which is preliminary data.</text>
</comment>
<organism evidence="1 2">
    <name type="scientific">Xylaria grammica</name>
    <dbReference type="NCBI Taxonomy" id="363999"/>
    <lineage>
        <taxon>Eukaryota</taxon>
        <taxon>Fungi</taxon>
        <taxon>Dikarya</taxon>
        <taxon>Ascomycota</taxon>
        <taxon>Pezizomycotina</taxon>
        <taxon>Sordariomycetes</taxon>
        <taxon>Xylariomycetidae</taxon>
        <taxon>Xylariales</taxon>
        <taxon>Xylariaceae</taxon>
        <taxon>Xylaria</taxon>
    </lineage>
</organism>
<dbReference type="EMBL" id="RYZI01000311">
    <property type="protein sequence ID" value="RWA06735.1"/>
    <property type="molecule type" value="Genomic_DNA"/>
</dbReference>
<accession>A0A439CX19</accession>
<proteinExistence type="predicted"/>